<keyword evidence="7" id="KW-1185">Reference proteome</keyword>
<dbReference type="Gene3D" id="3.20.20.70">
    <property type="entry name" value="Aldolase class I"/>
    <property type="match status" value="1"/>
</dbReference>
<dbReference type="RefSeq" id="WP_013019112.1">
    <property type="nucleotide sequence ID" value="NC_013947.1"/>
</dbReference>
<evidence type="ECO:0000256" key="5">
    <source>
        <dbReference type="ARBA" id="ARBA00023277"/>
    </source>
</evidence>
<comment type="pathway">
    <text evidence="1">Carbohydrate acid metabolism.</text>
</comment>
<evidence type="ECO:0000313" key="6">
    <source>
        <dbReference type="EMBL" id="ADD43541.1"/>
    </source>
</evidence>
<evidence type="ECO:0000256" key="3">
    <source>
        <dbReference type="ARBA" id="ARBA00011233"/>
    </source>
</evidence>
<dbReference type="InterPro" id="IPR000887">
    <property type="entry name" value="Aldlse_KDPG_KHG"/>
</dbReference>
<sequence>MSFEELFGDDRVMVILRGLPPEDTVALAHTAWDAGVNLLEVPIGEPGQEKSLAAAVAAGAERGLDVGAGTVVSRAHVDAAAAAGAAYTVAPGLDPDVAAASFDAGMPHLPGVATASEIQRALAAGCDWVKAFPAAALGTSWFRAMHGPFPHLNIVATGGVSVASAPDFLAAGASVAALGSALADPQAVAGLARLVADTTRD</sequence>
<dbReference type="KEGG" id="sna:Snas_3886"/>
<dbReference type="CDD" id="cd00452">
    <property type="entry name" value="KDPG_aldolase"/>
    <property type="match status" value="1"/>
</dbReference>
<comment type="similarity">
    <text evidence="2">Belongs to the KHG/KDPG aldolase family.</text>
</comment>
<reference evidence="6 7" key="1">
    <citation type="journal article" date="2009" name="Stand. Genomic Sci.">
        <title>Complete genome sequence of Stackebrandtia nassauensis type strain (LLR-40K-21).</title>
        <authorList>
            <person name="Munk C."/>
            <person name="Lapidus A."/>
            <person name="Copeland A."/>
            <person name="Jando M."/>
            <person name="Mayilraj S."/>
            <person name="Glavina Del Rio T."/>
            <person name="Nolan M."/>
            <person name="Chen F."/>
            <person name="Lucas S."/>
            <person name="Tice H."/>
            <person name="Cheng J.F."/>
            <person name="Han C."/>
            <person name="Detter J.C."/>
            <person name="Bruce D."/>
            <person name="Goodwin L."/>
            <person name="Chain P."/>
            <person name="Pitluck S."/>
            <person name="Goker M."/>
            <person name="Ovchinikova G."/>
            <person name="Pati A."/>
            <person name="Ivanova N."/>
            <person name="Mavromatis K."/>
            <person name="Chen A."/>
            <person name="Palaniappan K."/>
            <person name="Land M."/>
            <person name="Hauser L."/>
            <person name="Chang Y.J."/>
            <person name="Jeffries C.D."/>
            <person name="Bristow J."/>
            <person name="Eisen J.A."/>
            <person name="Markowitz V."/>
            <person name="Hugenholtz P."/>
            <person name="Kyrpides N.C."/>
            <person name="Klenk H.P."/>
        </authorList>
    </citation>
    <scope>NUCLEOTIDE SEQUENCE [LARGE SCALE GENOMIC DNA]</scope>
    <source>
        <strain evidence="7">DSM 44728 / CIP 108903 / NRRL B-16338 / NBRC 102104 / LLR-40K-21</strain>
    </source>
</reference>
<dbReference type="SUPFAM" id="SSF51569">
    <property type="entry name" value="Aldolase"/>
    <property type="match status" value="1"/>
</dbReference>
<dbReference type="PANTHER" id="PTHR30246">
    <property type="entry name" value="2-KETO-3-DEOXY-6-PHOSPHOGLUCONATE ALDOLASE"/>
    <property type="match status" value="1"/>
</dbReference>
<evidence type="ECO:0000256" key="1">
    <source>
        <dbReference type="ARBA" id="ARBA00004761"/>
    </source>
</evidence>
<keyword evidence="5" id="KW-0119">Carbohydrate metabolism</keyword>
<protein>
    <submittedName>
        <fullName evidence="6">KDPG and KHG aldolase</fullName>
    </submittedName>
</protein>
<dbReference type="HOGENOM" id="CLU_077795_2_1_11"/>
<evidence type="ECO:0000256" key="2">
    <source>
        <dbReference type="ARBA" id="ARBA00006906"/>
    </source>
</evidence>
<gene>
    <name evidence="6" type="ordered locus">Snas_3886</name>
</gene>
<dbReference type="STRING" id="446470.Snas_3886"/>
<dbReference type="Proteomes" id="UP000000844">
    <property type="component" value="Chromosome"/>
</dbReference>
<keyword evidence="4" id="KW-0456">Lyase</keyword>
<evidence type="ECO:0000313" key="7">
    <source>
        <dbReference type="Proteomes" id="UP000000844"/>
    </source>
</evidence>
<accession>D3PYV8</accession>
<dbReference type="EMBL" id="CP001778">
    <property type="protein sequence ID" value="ADD43541.1"/>
    <property type="molecule type" value="Genomic_DNA"/>
</dbReference>
<evidence type="ECO:0000256" key="4">
    <source>
        <dbReference type="ARBA" id="ARBA00023239"/>
    </source>
</evidence>
<dbReference type="PANTHER" id="PTHR30246:SF1">
    <property type="entry name" value="2-DEHYDRO-3-DEOXY-6-PHOSPHOGALACTONATE ALDOLASE-RELATED"/>
    <property type="match status" value="1"/>
</dbReference>
<dbReference type="Pfam" id="PF01081">
    <property type="entry name" value="Aldolase"/>
    <property type="match status" value="1"/>
</dbReference>
<dbReference type="GO" id="GO:0016829">
    <property type="term" value="F:lyase activity"/>
    <property type="evidence" value="ECO:0007669"/>
    <property type="project" value="UniProtKB-KW"/>
</dbReference>
<dbReference type="OrthoDB" id="9805177at2"/>
<organism evidence="6 7">
    <name type="scientific">Stackebrandtia nassauensis (strain DSM 44728 / CIP 108903 / NRRL B-16338 / NBRC 102104 / LLR-40K-21)</name>
    <dbReference type="NCBI Taxonomy" id="446470"/>
    <lineage>
        <taxon>Bacteria</taxon>
        <taxon>Bacillati</taxon>
        <taxon>Actinomycetota</taxon>
        <taxon>Actinomycetes</taxon>
        <taxon>Glycomycetales</taxon>
        <taxon>Glycomycetaceae</taxon>
        <taxon>Stackebrandtia</taxon>
    </lineage>
</organism>
<proteinExistence type="inferred from homology"/>
<dbReference type="AlphaFoldDB" id="D3PYV8"/>
<dbReference type="eggNOG" id="COG0800">
    <property type="taxonomic scope" value="Bacteria"/>
</dbReference>
<comment type="subunit">
    <text evidence="3">Homotrimer.</text>
</comment>
<name>D3PYV8_STANL</name>
<dbReference type="InterPro" id="IPR013785">
    <property type="entry name" value="Aldolase_TIM"/>
</dbReference>